<proteinExistence type="predicted"/>
<name>A0A9P0IEA7_SPOLI</name>
<keyword evidence="1" id="KW-0472">Membrane</keyword>
<dbReference type="AlphaFoldDB" id="A0A9P0IEA7"/>
<feature type="transmembrane region" description="Helical" evidence="1">
    <location>
        <begin position="47"/>
        <end position="64"/>
    </location>
</feature>
<keyword evidence="1" id="KW-1133">Transmembrane helix</keyword>
<evidence type="ECO:0000313" key="3">
    <source>
        <dbReference type="Proteomes" id="UP001153321"/>
    </source>
</evidence>
<accession>A0A9P0IEA7</accession>
<keyword evidence="3" id="KW-1185">Reference proteome</keyword>
<feature type="transmembrane region" description="Helical" evidence="1">
    <location>
        <begin position="12"/>
        <end position="35"/>
    </location>
</feature>
<sequence length="73" mass="8359">MRTSENKSQHAYNISAASVAGCCKLSLDIFVPLFWTAARRRGEPGLMSLYHTTVCLLLYIFIRLECRPLCRQH</sequence>
<keyword evidence="1" id="KW-0812">Transmembrane</keyword>
<gene>
    <name evidence="2" type="ORF">SPLIT_LOCUS10589</name>
</gene>
<dbReference type="EMBL" id="LR824536">
    <property type="protein sequence ID" value="CAH1645236.1"/>
    <property type="molecule type" value="Genomic_DNA"/>
</dbReference>
<dbReference type="Proteomes" id="UP001153321">
    <property type="component" value="Chromosome 5"/>
</dbReference>
<evidence type="ECO:0000313" key="2">
    <source>
        <dbReference type="EMBL" id="CAH1645236.1"/>
    </source>
</evidence>
<reference evidence="2" key="1">
    <citation type="submission" date="2022-02" db="EMBL/GenBank/DDBJ databases">
        <authorList>
            <person name="King R."/>
        </authorList>
    </citation>
    <scope>NUCLEOTIDE SEQUENCE</scope>
</reference>
<evidence type="ECO:0000256" key="1">
    <source>
        <dbReference type="SAM" id="Phobius"/>
    </source>
</evidence>
<organism evidence="2 3">
    <name type="scientific">Spodoptera littoralis</name>
    <name type="common">Egyptian cotton leafworm</name>
    <dbReference type="NCBI Taxonomy" id="7109"/>
    <lineage>
        <taxon>Eukaryota</taxon>
        <taxon>Metazoa</taxon>
        <taxon>Ecdysozoa</taxon>
        <taxon>Arthropoda</taxon>
        <taxon>Hexapoda</taxon>
        <taxon>Insecta</taxon>
        <taxon>Pterygota</taxon>
        <taxon>Neoptera</taxon>
        <taxon>Endopterygota</taxon>
        <taxon>Lepidoptera</taxon>
        <taxon>Glossata</taxon>
        <taxon>Ditrysia</taxon>
        <taxon>Noctuoidea</taxon>
        <taxon>Noctuidae</taxon>
        <taxon>Amphipyrinae</taxon>
        <taxon>Spodoptera</taxon>
    </lineage>
</organism>
<protein>
    <submittedName>
        <fullName evidence="2">Uncharacterized protein</fullName>
    </submittedName>
</protein>
<dbReference type="PROSITE" id="PS51257">
    <property type="entry name" value="PROKAR_LIPOPROTEIN"/>
    <property type="match status" value="1"/>
</dbReference>